<dbReference type="SUPFAM" id="SSF53335">
    <property type="entry name" value="S-adenosyl-L-methionine-dependent methyltransferases"/>
    <property type="match status" value="1"/>
</dbReference>
<organism evidence="2 3">
    <name type="scientific">Yoonia vestfoldensis</name>
    <dbReference type="NCBI Taxonomy" id="245188"/>
    <lineage>
        <taxon>Bacteria</taxon>
        <taxon>Pseudomonadati</taxon>
        <taxon>Pseudomonadota</taxon>
        <taxon>Alphaproteobacteria</taxon>
        <taxon>Rhodobacterales</taxon>
        <taxon>Paracoccaceae</taxon>
        <taxon>Yoonia</taxon>
    </lineage>
</organism>
<gene>
    <name evidence="2" type="primary">fkbM</name>
    <name evidence="2" type="ORF">LOKVESSMR4R_01581</name>
</gene>
<dbReference type="InterPro" id="IPR006342">
    <property type="entry name" value="FkbM_mtfrase"/>
</dbReference>
<keyword evidence="3" id="KW-1185">Reference proteome</keyword>
<keyword evidence="2" id="KW-0489">Methyltransferase</keyword>
<proteinExistence type="predicted"/>
<keyword evidence="2" id="KW-0808">Transferase</keyword>
<reference evidence="2 3" key="1">
    <citation type="submission" date="2017-05" db="EMBL/GenBank/DDBJ databases">
        <title>Genome Sequence of Loktanella vestfoldensis Strain SMR4r Isolated from a Culture of the Diatom Skeletonema marinoi.</title>
        <authorList>
            <person name="Topel M."/>
            <person name="Pinder M.I.M."/>
            <person name="Johansson O.N."/>
            <person name="Kourtchenko O."/>
            <person name="Godhe A."/>
            <person name="Clarke A.K."/>
        </authorList>
    </citation>
    <scope>NUCLEOTIDE SEQUENCE [LARGE SCALE GENOMIC DNA]</scope>
    <source>
        <strain evidence="2 3">SMR4r</strain>
    </source>
</reference>
<dbReference type="InterPro" id="IPR029063">
    <property type="entry name" value="SAM-dependent_MTases_sf"/>
</dbReference>
<dbReference type="KEGG" id="lvs:LOKVESSMR4R_01581"/>
<dbReference type="EMBL" id="CP021431">
    <property type="protein sequence ID" value="ARU00897.1"/>
    <property type="molecule type" value="Genomic_DNA"/>
</dbReference>
<dbReference type="InterPro" id="IPR053188">
    <property type="entry name" value="FkbM_Methyltransferase"/>
</dbReference>
<sequence length="248" mass="27647">MTKFSRRLRQIRKALRSLRYPLSRMALKHGVAPSFEHFEILQGLNNIKCLVDVGANVGQFSLLCKIVHPNAHIHAFEPLNKAADTYLDVLGHESGVQLYRHAIGSQATNQLINVTAKSDSSSLLAPDAQSRIFPGSHVVSQKAVCVLPLQDVLCEEDIVSPALLKIDVQGFEGEVLKGSERLLDSFDWIYCEASFIELYSGQALADEIIAWLSIRGWKLVSVTCDRSVLYQGRTIQGDFLFKRNHVSN</sequence>
<dbReference type="Proteomes" id="UP000195273">
    <property type="component" value="Chromosome"/>
</dbReference>
<name>A0A1Y0EB87_9RHOB</name>
<dbReference type="GO" id="GO:0008171">
    <property type="term" value="F:O-methyltransferase activity"/>
    <property type="evidence" value="ECO:0007669"/>
    <property type="project" value="TreeGrafter"/>
</dbReference>
<protein>
    <submittedName>
        <fullName evidence="2">31-O-demethyl-FK506 methyltransferase FkbM</fullName>
        <ecNumber evidence="2">2.1.1.-</ecNumber>
    </submittedName>
</protein>
<dbReference type="Gene3D" id="3.40.50.150">
    <property type="entry name" value="Vaccinia Virus protein VP39"/>
    <property type="match status" value="1"/>
</dbReference>
<dbReference type="GO" id="GO:0032259">
    <property type="term" value="P:methylation"/>
    <property type="evidence" value="ECO:0007669"/>
    <property type="project" value="UniProtKB-KW"/>
</dbReference>
<dbReference type="PANTHER" id="PTHR36973:SF4">
    <property type="entry name" value="NODULATION PROTEIN"/>
    <property type="match status" value="1"/>
</dbReference>
<evidence type="ECO:0000313" key="3">
    <source>
        <dbReference type="Proteomes" id="UP000195273"/>
    </source>
</evidence>
<dbReference type="EC" id="2.1.1.-" evidence="2"/>
<evidence type="ECO:0000313" key="2">
    <source>
        <dbReference type="EMBL" id="ARU00897.1"/>
    </source>
</evidence>
<dbReference type="PANTHER" id="PTHR36973">
    <property type="entry name" value="SLL1456 PROTEIN-RELATED"/>
    <property type="match status" value="1"/>
</dbReference>
<dbReference type="Pfam" id="PF05050">
    <property type="entry name" value="Methyltransf_21"/>
    <property type="match status" value="1"/>
</dbReference>
<dbReference type="AlphaFoldDB" id="A0A1Y0EB87"/>
<accession>A0A1Y0EB87</accession>
<feature type="domain" description="Methyltransferase FkbM" evidence="1">
    <location>
        <begin position="52"/>
        <end position="216"/>
    </location>
</feature>
<evidence type="ECO:0000259" key="1">
    <source>
        <dbReference type="Pfam" id="PF05050"/>
    </source>
</evidence>
<dbReference type="NCBIfam" id="TIGR01444">
    <property type="entry name" value="fkbM_fam"/>
    <property type="match status" value="1"/>
</dbReference>